<dbReference type="AlphaFoldDB" id="A0A919J2V7"/>
<reference evidence="2" key="1">
    <citation type="submission" date="2021-01" db="EMBL/GenBank/DDBJ databases">
        <title>Whole genome shotgun sequence of Actinoplanes ferrugineus NBRC 15555.</title>
        <authorList>
            <person name="Komaki H."/>
            <person name="Tamura T."/>
        </authorList>
    </citation>
    <scope>NUCLEOTIDE SEQUENCE</scope>
    <source>
        <strain evidence="2">NBRC 15555</strain>
    </source>
</reference>
<name>A0A919J2V7_9ACTN</name>
<evidence type="ECO:0000259" key="1">
    <source>
        <dbReference type="Pfam" id="PF13649"/>
    </source>
</evidence>
<dbReference type="EMBL" id="BOMM01000044">
    <property type="protein sequence ID" value="GIE12923.1"/>
    <property type="molecule type" value="Genomic_DNA"/>
</dbReference>
<dbReference type="Proteomes" id="UP000598174">
    <property type="component" value="Unassembled WGS sequence"/>
</dbReference>
<dbReference type="InterPro" id="IPR041698">
    <property type="entry name" value="Methyltransf_25"/>
</dbReference>
<comment type="caution">
    <text evidence="2">The sequence shown here is derived from an EMBL/GenBank/DDBJ whole genome shotgun (WGS) entry which is preliminary data.</text>
</comment>
<dbReference type="SUPFAM" id="SSF53335">
    <property type="entry name" value="S-adenosyl-L-methionine-dependent methyltransferases"/>
    <property type="match status" value="1"/>
</dbReference>
<evidence type="ECO:0000313" key="3">
    <source>
        <dbReference type="Proteomes" id="UP000598174"/>
    </source>
</evidence>
<dbReference type="InterPro" id="IPR029063">
    <property type="entry name" value="SAM-dependent_MTases_sf"/>
</dbReference>
<accession>A0A919J2V7</accession>
<feature type="domain" description="Methyltransferase" evidence="1">
    <location>
        <begin position="38"/>
        <end position="127"/>
    </location>
</feature>
<dbReference type="Gene3D" id="3.40.50.150">
    <property type="entry name" value="Vaccinia Virus protein VP39"/>
    <property type="match status" value="1"/>
</dbReference>
<proteinExistence type="predicted"/>
<gene>
    <name evidence="2" type="ORF">Afe05nite_47630</name>
</gene>
<organism evidence="2 3">
    <name type="scientific">Paractinoplanes ferrugineus</name>
    <dbReference type="NCBI Taxonomy" id="113564"/>
    <lineage>
        <taxon>Bacteria</taxon>
        <taxon>Bacillati</taxon>
        <taxon>Actinomycetota</taxon>
        <taxon>Actinomycetes</taxon>
        <taxon>Micromonosporales</taxon>
        <taxon>Micromonosporaceae</taxon>
        <taxon>Paractinoplanes</taxon>
    </lineage>
</organism>
<protein>
    <recommendedName>
        <fullName evidence="1">Methyltransferase domain-containing protein</fullName>
    </recommendedName>
</protein>
<dbReference type="Pfam" id="PF13649">
    <property type="entry name" value="Methyltransf_25"/>
    <property type="match status" value="1"/>
</dbReference>
<dbReference type="RefSeq" id="WP_203819374.1">
    <property type="nucleotide sequence ID" value="NZ_BAAABP010000063.1"/>
</dbReference>
<evidence type="ECO:0000313" key="2">
    <source>
        <dbReference type="EMBL" id="GIE12923.1"/>
    </source>
</evidence>
<keyword evidence="3" id="KW-1185">Reference proteome</keyword>
<sequence>MTGEFSESWLGLREPADADARARDLVALVPQPVRVIRDLGCGTGSLGRWLAPQLPTPQHWVMADRDPALLRYASAHMPFDGVTVEVAFGDVTDLTADDLRDTDLVTCSALLDLLTEAEIGDLAAACAASRTAALFTLSVAGEVTLEPARPEDDEVKAAFNEHQRRAEGGRQLLGPDAPAAARIAFEKAGATVVTRPSVWRIGPQMPDLTAEWLRGWVAAAQEQRPDLRLDDYLAERLGDLPTATVGHVDLLATFG</sequence>